<comment type="caution">
    <text evidence="1">The sequence shown here is derived from an EMBL/GenBank/DDBJ whole genome shotgun (WGS) entry which is preliminary data.</text>
</comment>
<dbReference type="AlphaFoldDB" id="A0A1B6NRS6"/>
<dbReference type="EMBL" id="AYSL01001321">
    <property type="protein sequence ID" value="KTF06170.1"/>
    <property type="molecule type" value="Genomic_DNA"/>
</dbReference>
<organism evidence="1">
    <name type="scientific">marine sediment metagenome</name>
    <dbReference type="NCBI Taxonomy" id="412755"/>
    <lineage>
        <taxon>unclassified sequences</taxon>
        <taxon>metagenomes</taxon>
        <taxon>ecological metagenomes</taxon>
    </lineage>
</organism>
<reference evidence="1" key="1">
    <citation type="submission" date="2013-11" db="EMBL/GenBank/DDBJ databases">
        <title>Microbial diversity, functional groups and degradation webs in Northern and Southern Mediterranean and Red Sea marine crude oil polluted sites.</title>
        <authorList>
            <person name="Daffonchio D."/>
            <person name="Mapelli F."/>
            <person name="Ferrer M."/>
            <person name="Richter M."/>
            <person name="Cherif A."/>
            <person name="Malkawi H.I."/>
            <person name="Yakimov M.M."/>
            <person name="Abdel-Fattah Y.R."/>
            <person name="Blaghen M."/>
            <person name="Golyshin P.N."/>
            <person name="Kalogerakis N."/>
            <person name="Boon N."/>
            <person name="Magagnini M."/>
            <person name="Fava F."/>
        </authorList>
    </citation>
    <scope>NUCLEOTIDE SEQUENCE</scope>
</reference>
<feature type="non-terminal residue" evidence="1">
    <location>
        <position position="1"/>
    </location>
</feature>
<evidence type="ECO:0000313" key="1">
    <source>
        <dbReference type="EMBL" id="KTF06170.1"/>
    </source>
</evidence>
<sequence length="40" mass="4383">LFKYTKSSATITYGHPRPKIAGDVINLIIHESLSLRGDAV</sequence>
<proteinExistence type="predicted"/>
<protein>
    <submittedName>
        <fullName evidence="1">Uncharacterized protein</fullName>
    </submittedName>
</protein>
<name>A0A1B6NRS6_9ZZZZ</name>
<accession>A0A1B6NRS6</accession>
<gene>
    <name evidence="1" type="ORF">MGSAQ_002335</name>
</gene>